<dbReference type="InterPro" id="IPR051932">
    <property type="entry name" value="Bact_StressResp_Reg"/>
</dbReference>
<dbReference type="Pfam" id="PF01740">
    <property type="entry name" value="STAS"/>
    <property type="match status" value="1"/>
</dbReference>
<dbReference type="PANTHER" id="PTHR33745:SF3">
    <property type="entry name" value="RSBT CO-ANTAGONIST PROTEIN RSBRC"/>
    <property type="match status" value="1"/>
</dbReference>
<dbReference type="PROSITE" id="PS50801">
    <property type="entry name" value="STAS"/>
    <property type="match status" value="1"/>
</dbReference>
<dbReference type="Proteomes" id="UP000199334">
    <property type="component" value="Unassembled WGS sequence"/>
</dbReference>
<evidence type="ECO:0000256" key="1">
    <source>
        <dbReference type="ARBA" id="ARBA00022553"/>
    </source>
</evidence>
<dbReference type="Gene3D" id="3.30.750.24">
    <property type="entry name" value="STAS domain"/>
    <property type="match status" value="1"/>
</dbReference>
<dbReference type="EMBL" id="FNIG01000010">
    <property type="protein sequence ID" value="SDN86955.1"/>
    <property type="molecule type" value="Genomic_DNA"/>
</dbReference>
<dbReference type="InterPro" id="IPR036513">
    <property type="entry name" value="STAS_dom_sf"/>
</dbReference>
<reference evidence="3 4" key="1">
    <citation type="submission" date="2016-10" db="EMBL/GenBank/DDBJ databases">
        <authorList>
            <person name="de Groot N.N."/>
        </authorList>
    </citation>
    <scope>NUCLEOTIDE SEQUENCE [LARGE SCALE GENOMIC DNA]</scope>
    <source>
        <strain evidence="3 4">CGMCC 1.3442</strain>
    </source>
</reference>
<dbReference type="PANTHER" id="PTHR33745">
    <property type="entry name" value="RSBT ANTAGONIST PROTEIN RSBS-RELATED"/>
    <property type="match status" value="1"/>
</dbReference>
<feature type="domain" description="STAS" evidence="2">
    <location>
        <begin position="83"/>
        <end position="194"/>
    </location>
</feature>
<dbReference type="CDD" id="cd07041">
    <property type="entry name" value="STAS_RsbR_RsbS_like"/>
    <property type="match status" value="1"/>
</dbReference>
<evidence type="ECO:0000259" key="2">
    <source>
        <dbReference type="PROSITE" id="PS50801"/>
    </source>
</evidence>
<keyword evidence="4" id="KW-1185">Reference proteome</keyword>
<dbReference type="InterPro" id="IPR002645">
    <property type="entry name" value="STAS_dom"/>
</dbReference>
<dbReference type="RefSeq" id="WP_245686891.1">
    <property type="nucleotide sequence ID" value="NZ_BJVZ01000007.1"/>
</dbReference>
<sequence length="197" mass="22746">MLDTQLNSQTFKLEWIQAIRRTLWIFIKSYYEHRNVDQSDDFFLMEQKINSRVDVFLDEYFISYSKYKDSLLKQQKELVDKLSVPIIPINESISILPIIGSVDSYRAEIIEERVLSEVGISRIETLIMDLSGMANMESNVVIEIMKIIDSISLMGCKTVITGIRKEIVQDIAKSGITFDQAKTLATLKQALHEYIIQ</sequence>
<name>A0A1H0EX85_9BACI</name>
<accession>A0A1H0EX85</accession>
<evidence type="ECO:0000313" key="3">
    <source>
        <dbReference type="EMBL" id="SDN86955.1"/>
    </source>
</evidence>
<evidence type="ECO:0000313" key="4">
    <source>
        <dbReference type="Proteomes" id="UP000199334"/>
    </source>
</evidence>
<dbReference type="AlphaFoldDB" id="A0A1H0EX85"/>
<keyword evidence="1" id="KW-0597">Phosphoprotein</keyword>
<proteinExistence type="predicted"/>
<protein>
    <submittedName>
        <fullName evidence="3">Anti-anti-sigma regulatory factor (Antagonist of anti-sigma factor)</fullName>
    </submittedName>
</protein>
<organism evidence="3 4">
    <name type="scientific">Tenuibacillus multivorans</name>
    <dbReference type="NCBI Taxonomy" id="237069"/>
    <lineage>
        <taxon>Bacteria</taxon>
        <taxon>Bacillati</taxon>
        <taxon>Bacillota</taxon>
        <taxon>Bacilli</taxon>
        <taxon>Bacillales</taxon>
        <taxon>Bacillaceae</taxon>
        <taxon>Tenuibacillus</taxon>
    </lineage>
</organism>
<dbReference type="SUPFAM" id="SSF52091">
    <property type="entry name" value="SpoIIaa-like"/>
    <property type="match status" value="1"/>
</dbReference>
<dbReference type="STRING" id="237069.SAMN05216498_0100"/>
<gene>
    <name evidence="3" type="ORF">SAMN05216498_0100</name>
</gene>